<sequence length="310" mass="31722">MTALCIDFGGTRIKVGVLDEGHILAATELPNTGRESDLEAVVAAATTLSEQAAGYEGIGIALPGVVDRSRGALVAAHDKYDWATGRDLRDWAGAAFGAPAVVENDARAALLGETTYGCAVGATDAVLLTLGTGIGTAAMMDGVLLRGARDHAGILGGHITVDLDGPPCNCGNVGCAEAVASTWALRRDVAADADLAEALADDGVPSAAVAPGLKDLFEHADDPRVAPTVDRYLRAWSAAIVGLCHAYDPSVVIVSGGVMRSAGLVLPRLTELVHGHLWSSSYRPPLVTPAAPEHSVLLGLSAAVSRKDLP</sequence>
<dbReference type="EMBL" id="BSEN01000012">
    <property type="protein sequence ID" value="GLJ76822.1"/>
    <property type="molecule type" value="Genomic_DNA"/>
</dbReference>
<dbReference type="Proteomes" id="UP001142372">
    <property type="component" value="Unassembled WGS sequence"/>
</dbReference>
<dbReference type="RefSeq" id="WP_271177484.1">
    <property type="nucleotide sequence ID" value="NZ_BAAAJO010000002.1"/>
</dbReference>
<dbReference type="InterPro" id="IPR043129">
    <property type="entry name" value="ATPase_NBD"/>
</dbReference>
<proteinExistence type="inferred from homology"/>
<evidence type="ECO:0000256" key="1">
    <source>
        <dbReference type="ARBA" id="ARBA00006479"/>
    </source>
</evidence>
<reference evidence="2" key="1">
    <citation type="journal article" date="2014" name="Int. J. Syst. Evol. Microbiol.">
        <title>Complete genome sequence of Corynebacterium casei LMG S-19264T (=DSM 44701T), isolated from a smear-ripened cheese.</title>
        <authorList>
            <consortium name="US DOE Joint Genome Institute (JGI-PGF)"/>
            <person name="Walter F."/>
            <person name="Albersmeier A."/>
            <person name="Kalinowski J."/>
            <person name="Ruckert C."/>
        </authorList>
    </citation>
    <scope>NUCLEOTIDE SEQUENCE</scope>
    <source>
        <strain evidence="2">VKM Ac-1401</strain>
    </source>
</reference>
<gene>
    <name evidence="2" type="ORF">GCM10017584_23960</name>
</gene>
<evidence type="ECO:0000313" key="3">
    <source>
        <dbReference type="Proteomes" id="UP001142372"/>
    </source>
</evidence>
<keyword evidence="3" id="KW-1185">Reference proteome</keyword>
<dbReference type="InterPro" id="IPR000600">
    <property type="entry name" value="ROK"/>
</dbReference>
<comment type="similarity">
    <text evidence="1">Belongs to the ROK (NagC/XylR) family.</text>
</comment>
<dbReference type="Gene3D" id="3.30.420.40">
    <property type="match status" value="2"/>
</dbReference>
<name>A0A9W6HAN8_9MICO</name>
<dbReference type="SUPFAM" id="SSF53067">
    <property type="entry name" value="Actin-like ATPase domain"/>
    <property type="match status" value="1"/>
</dbReference>
<reference evidence="2" key="2">
    <citation type="submission" date="2023-01" db="EMBL/GenBank/DDBJ databases">
        <authorList>
            <person name="Sun Q."/>
            <person name="Evtushenko L."/>
        </authorList>
    </citation>
    <scope>NUCLEOTIDE SEQUENCE</scope>
    <source>
        <strain evidence="2">VKM Ac-1401</strain>
    </source>
</reference>
<evidence type="ECO:0000313" key="2">
    <source>
        <dbReference type="EMBL" id="GLJ76822.1"/>
    </source>
</evidence>
<dbReference type="PANTHER" id="PTHR18964">
    <property type="entry name" value="ROK (REPRESSOR, ORF, KINASE) FAMILY"/>
    <property type="match status" value="1"/>
</dbReference>
<dbReference type="PANTHER" id="PTHR18964:SF149">
    <property type="entry name" value="BIFUNCTIONAL UDP-N-ACETYLGLUCOSAMINE 2-EPIMERASE_N-ACETYLMANNOSAMINE KINASE"/>
    <property type="match status" value="1"/>
</dbReference>
<accession>A0A9W6HAN8</accession>
<organism evidence="2 3">
    <name type="scientific">Leifsonia poae</name>
    <dbReference type="NCBI Taxonomy" id="110933"/>
    <lineage>
        <taxon>Bacteria</taxon>
        <taxon>Bacillati</taxon>
        <taxon>Actinomycetota</taxon>
        <taxon>Actinomycetes</taxon>
        <taxon>Micrococcales</taxon>
        <taxon>Microbacteriaceae</taxon>
        <taxon>Leifsonia</taxon>
    </lineage>
</organism>
<comment type="caution">
    <text evidence="2">The sequence shown here is derived from an EMBL/GenBank/DDBJ whole genome shotgun (WGS) entry which is preliminary data.</text>
</comment>
<protein>
    <submittedName>
        <fullName evidence="2">Glucokinase</fullName>
    </submittedName>
</protein>
<dbReference type="Pfam" id="PF00480">
    <property type="entry name" value="ROK"/>
    <property type="match status" value="1"/>
</dbReference>
<dbReference type="AlphaFoldDB" id="A0A9W6HAN8"/>